<evidence type="ECO:0000256" key="1">
    <source>
        <dbReference type="SAM" id="Coils"/>
    </source>
</evidence>
<reference evidence="3" key="2">
    <citation type="submission" date="2011-02" db="EMBL/GenBank/DDBJ databases">
        <authorList>
            <person name="MacLean D."/>
        </authorList>
    </citation>
    <scope>NUCLEOTIDE SEQUENCE</scope>
</reference>
<dbReference type="EMBL" id="FR824351">
    <property type="protein sequence ID" value="CCA25594.1"/>
    <property type="molecule type" value="Genomic_DNA"/>
</dbReference>
<keyword evidence="1" id="KW-0175">Coiled coil</keyword>
<feature type="coiled-coil region" evidence="1">
    <location>
        <begin position="215"/>
        <end position="322"/>
    </location>
</feature>
<proteinExistence type="predicted"/>
<dbReference type="AlphaFoldDB" id="F0WVZ2"/>
<accession>F0WVZ2</accession>
<protein>
    <submittedName>
        <fullName evidence="3">Uncharacterized protein AlNc14C306G10450</fullName>
    </submittedName>
</protein>
<dbReference type="HOGENOM" id="CLU_788490_0_0_1"/>
<feature type="compositionally biased region" description="Basic and acidic residues" evidence="2">
    <location>
        <begin position="90"/>
        <end position="103"/>
    </location>
</feature>
<evidence type="ECO:0000256" key="2">
    <source>
        <dbReference type="SAM" id="MobiDB-lite"/>
    </source>
</evidence>
<name>F0WVZ2_9STRA</name>
<feature type="region of interest" description="Disordered" evidence="2">
    <location>
        <begin position="74"/>
        <end position="103"/>
    </location>
</feature>
<organism evidence="3">
    <name type="scientific">Albugo laibachii Nc14</name>
    <dbReference type="NCBI Taxonomy" id="890382"/>
    <lineage>
        <taxon>Eukaryota</taxon>
        <taxon>Sar</taxon>
        <taxon>Stramenopiles</taxon>
        <taxon>Oomycota</taxon>
        <taxon>Peronosporomycetes</taxon>
        <taxon>Albuginales</taxon>
        <taxon>Albuginaceae</taxon>
        <taxon>Albugo</taxon>
    </lineage>
</organism>
<gene>
    <name evidence="3" type="primary">AlNc14C306G10450</name>
    <name evidence="3" type="ORF">ALNC14_117380</name>
</gene>
<feature type="compositionally biased region" description="Low complexity" evidence="2">
    <location>
        <begin position="74"/>
        <end position="87"/>
    </location>
</feature>
<reference evidence="3" key="1">
    <citation type="journal article" date="2011" name="PLoS Biol.">
        <title>Gene gain and loss during evolution of obligate parasitism in the white rust pathogen of Arabidopsis thaliana.</title>
        <authorList>
            <person name="Kemen E."/>
            <person name="Gardiner A."/>
            <person name="Schultz-Larsen T."/>
            <person name="Kemen A.C."/>
            <person name="Balmuth A.L."/>
            <person name="Robert-Seilaniantz A."/>
            <person name="Bailey K."/>
            <person name="Holub E."/>
            <person name="Studholme D.J."/>
            <person name="Maclean D."/>
            <person name="Jones J.D."/>
        </authorList>
    </citation>
    <scope>NUCLEOTIDE SEQUENCE</scope>
</reference>
<evidence type="ECO:0000313" key="3">
    <source>
        <dbReference type="EMBL" id="CCA25594.1"/>
    </source>
</evidence>
<sequence length="386" mass="43835">MCVCSELGIKWVQIYGALEKKTHIHKTIMNTDPSAPTYRNEVDDDSRSYAGSLSKPCELSEAVLPSSLLELEITTQSPTSSTTSGSSHQNWEETRRTRAQAEEEADRKLIEAVCAASLAEFKERERILKDYDQSTDLQDLVYSAGNAEITQKRNEALGVKRDAMQRILNSKSYAQEMCLKVKKATDVFEEKNAERIAKISEWEENQMRVEQETALLLLEKRKGEAVHRRKEAENRAEEARVRAEEMREKAIHATKIVREMARRQIDHSLNAEEESRLRELEQQKIRIDKTKEEAKARRELAILKAEAAKARADALIQKANEAMFSVPSLLGRKSDRWKAGALLSGDEDTVLLLDNLHFVCVVHIPSSLVRSGVTWDQDSEWPSTSP</sequence>